<evidence type="ECO:0000256" key="3">
    <source>
        <dbReference type="ARBA" id="ARBA00022729"/>
    </source>
</evidence>
<accession>A0A4Q8BCK9</accession>
<protein>
    <submittedName>
        <fullName evidence="7">Amino acid/amide ABC transporter substrate-binding protein (HAAT family)</fullName>
    </submittedName>
</protein>
<dbReference type="InterPro" id="IPR000709">
    <property type="entry name" value="Leu_Ile_Val-bd"/>
</dbReference>
<keyword evidence="3 5" id="KW-0732">Signal</keyword>
<evidence type="ECO:0000256" key="1">
    <source>
        <dbReference type="ARBA" id="ARBA00010062"/>
    </source>
</evidence>
<dbReference type="PANTHER" id="PTHR30483:SF6">
    <property type="entry name" value="PERIPLASMIC BINDING PROTEIN OF ABC TRANSPORTER FOR NATURAL AMINO ACIDS"/>
    <property type="match status" value="1"/>
</dbReference>
<reference evidence="7 8" key="1">
    <citation type="submission" date="2019-02" db="EMBL/GenBank/DDBJ databases">
        <title>Sequencing the genomes of 1000 actinobacteria strains.</title>
        <authorList>
            <person name="Klenk H.-P."/>
        </authorList>
    </citation>
    <scope>NUCLEOTIDE SEQUENCE [LARGE SCALE GENOMIC DNA]</scope>
    <source>
        <strain evidence="7 8">DSM 45612</strain>
    </source>
</reference>
<dbReference type="InterPro" id="IPR051010">
    <property type="entry name" value="BCAA_transport"/>
</dbReference>
<keyword evidence="2" id="KW-0813">Transport</keyword>
<evidence type="ECO:0000256" key="5">
    <source>
        <dbReference type="SAM" id="SignalP"/>
    </source>
</evidence>
<dbReference type="PANTHER" id="PTHR30483">
    <property type="entry name" value="LEUCINE-SPECIFIC-BINDING PROTEIN"/>
    <property type="match status" value="1"/>
</dbReference>
<keyword evidence="4" id="KW-0029">Amino-acid transport</keyword>
<sequence>MAIPATNRRRVTAVVTLSSLLVLGLAACGGGSEASSNTDKPIKIGASLPLTGEFSQPGKAAKEGYEVWQKMINESGGLHGRKVELVIKDDASNQNTIVADYNALISQDKVDLLLGTFSSLLNLPASAVAERNQMLYVEPAGASPKIFSRGFKYVFFSQQATADKQGEVFANWIAGLPEDQRPKTAAYPTIDDPFAVPTVEGIKAILEKAGVQTVYEQTYAIDTKNFDTIVNAMKAKAPDLVVHGAVFEDGVGMTRAMRKADFTPHWLYQTSTPSNGDQYANAVGIQNTEGVMYAVSHAPQANTPGNKEFVAKYKEMFGGLPPEDAADAFAAGQVLKAAVEAVGNVKDQAAMADWLRKNSVETILGTLKWNADGSPIGQFLIGQWQKGKVEFILPKESATTDNIIMGWKPGGAG</sequence>
<keyword evidence="8" id="KW-1185">Reference proteome</keyword>
<dbReference type="Pfam" id="PF13458">
    <property type="entry name" value="Peripla_BP_6"/>
    <property type="match status" value="1"/>
</dbReference>
<dbReference type="InterPro" id="IPR028082">
    <property type="entry name" value="Peripla_BP_I"/>
</dbReference>
<evidence type="ECO:0000313" key="7">
    <source>
        <dbReference type="EMBL" id="RZU75011.1"/>
    </source>
</evidence>
<dbReference type="OrthoDB" id="7337537at2"/>
<organism evidence="7 8">
    <name type="scientific">Micromonospora kangleipakensis</name>
    <dbReference type="NCBI Taxonomy" id="1077942"/>
    <lineage>
        <taxon>Bacteria</taxon>
        <taxon>Bacillati</taxon>
        <taxon>Actinomycetota</taxon>
        <taxon>Actinomycetes</taxon>
        <taxon>Micromonosporales</taxon>
        <taxon>Micromonosporaceae</taxon>
        <taxon>Micromonospora</taxon>
    </lineage>
</organism>
<feature type="domain" description="Leucine-binding protein" evidence="6">
    <location>
        <begin position="41"/>
        <end position="387"/>
    </location>
</feature>
<dbReference type="SUPFAM" id="SSF53822">
    <property type="entry name" value="Periplasmic binding protein-like I"/>
    <property type="match status" value="1"/>
</dbReference>
<dbReference type="RefSeq" id="WP_130334699.1">
    <property type="nucleotide sequence ID" value="NZ_SHLD01000001.1"/>
</dbReference>
<dbReference type="AlphaFoldDB" id="A0A4Q8BCK9"/>
<gene>
    <name evidence="7" type="ORF">EV384_3520</name>
</gene>
<dbReference type="EMBL" id="SHLD01000001">
    <property type="protein sequence ID" value="RZU75011.1"/>
    <property type="molecule type" value="Genomic_DNA"/>
</dbReference>
<dbReference type="CDD" id="cd06338">
    <property type="entry name" value="PBP1_ABC_ligand_binding-like"/>
    <property type="match status" value="1"/>
</dbReference>
<dbReference type="Proteomes" id="UP000294114">
    <property type="component" value="Unassembled WGS sequence"/>
</dbReference>
<dbReference type="Gene3D" id="3.40.50.2300">
    <property type="match status" value="2"/>
</dbReference>
<evidence type="ECO:0000259" key="6">
    <source>
        <dbReference type="Pfam" id="PF13458"/>
    </source>
</evidence>
<comment type="similarity">
    <text evidence="1">Belongs to the leucine-binding protein family.</text>
</comment>
<name>A0A4Q8BCK9_9ACTN</name>
<feature type="chain" id="PRO_5020305762" evidence="5">
    <location>
        <begin position="35"/>
        <end position="413"/>
    </location>
</feature>
<dbReference type="InterPro" id="IPR028081">
    <property type="entry name" value="Leu-bd"/>
</dbReference>
<evidence type="ECO:0000256" key="2">
    <source>
        <dbReference type="ARBA" id="ARBA00022448"/>
    </source>
</evidence>
<evidence type="ECO:0000313" key="8">
    <source>
        <dbReference type="Proteomes" id="UP000294114"/>
    </source>
</evidence>
<comment type="caution">
    <text evidence="7">The sequence shown here is derived from an EMBL/GenBank/DDBJ whole genome shotgun (WGS) entry which is preliminary data.</text>
</comment>
<proteinExistence type="inferred from homology"/>
<dbReference type="PRINTS" id="PR00337">
    <property type="entry name" value="LEUILEVALBP"/>
</dbReference>
<evidence type="ECO:0000256" key="4">
    <source>
        <dbReference type="ARBA" id="ARBA00022970"/>
    </source>
</evidence>
<dbReference type="GO" id="GO:0006865">
    <property type="term" value="P:amino acid transport"/>
    <property type="evidence" value="ECO:0007669"/>
    <property type="project" value="UniProtKB-KW"/>
</dbReference>
<feature type="signal peptide" evidence="5">
    <location>
        <begin position="1"/>
        <end position="34"/>
    </location>
</feature>